<dbReference type="Pfam" id="PF12860">
    <property type="entry name" value="PAS_7"/>
    <property type="match status" value="1"/>
</dbReference>
<dbReference type="PANTHER" id="PTHR44757:SF2">
    <property type="entry name" value="BIOFILM ARCHITECTURE MAINTENANCE PROTEIN MBAA"/>
    <property type="match status" value="1"/>
</dbReference>
<dbReference type="InterPro" id="IPR000160">
    <property type="entry name" value="GGDEF_dom"/>
</dbReference>
<feature type="domain" description="GGDEF" evidence="4">
    <location>
        <begin position="497"/>
        <end position="630"/>
    </location>
</feature>
<organism evidence="5 6">
    <name type="scientific">Bradyrhizobium lablabi</name>
    <dbReference type="NCBI Taxonomy" id="722472"/>
    <lineage>
        <taxon>Bacteria</taxon>
        <taxon>Pseudomonadati</taxon>
        <taxon>Pseudomonadota</taxon>
        <taxon>Alphaproteobacteria</taxon>
        <taxon>Hyphomicrobiales</taxon>
        <taxon>Nitrobacteraceae</taxon>
        <taxon>Bradyrhizobium</taxon>
    </lineage>
</organism>
<dbReference type="RefSeq" id="WP_079544346.1">
    <property type="nucleotide sequence ID" value="NZ_LT670844.1"/>
</dbReference>
<protein>
    <submittedName>
        <fullName evidence="5">Diguanylate cyclase/phosphodiesterase</fullName>
    </submittedName>
</protein>
<keyword evidence="2" id="KW-0472">Membrane</keyword>
<evidence type="ECO:0000259" key="4">
    <source>
        <dbReference type="PROSITE" id="PS50887"/>
    </source>
</evidence>
<proteinExistence type="predicted"/>
<dbReference type="InterPro" id="IPR052155">
    <property type="entry name" value="Biofilm_reg_signaling"/>
</dbReference>
<evidence type="ECO:0000259" key="3">
    <source>
        <dbReference type="PROSITE" id="PS50883"/>
    </source>
</evidence>
<dbReference type="PROSITE" id="PS50887">
    <property type="entry name" value="GGDEF"/>
    <property type="match status" value="1"/>
</dbReference>
<dbReference type="EMBL" id="LT670844">
    <property type="protein sequence ID" value="SHL97712.1"/>
    <property type="molecule type" value="Genomic_DNA"/>
</dbReference>
<accession>A0A1M7F0U5</accession>
<dbReference type="AlphaFoldDB" id="A0A1M7F0U5"/>
<dbReference type="InterPro" id="IPR001633">
    <property type="entry name" value="EAL_dom"/>
</dbReference>
<dbReference type="PANTHER" id="PTHR44757">
    <property type="entry name" value="DIGUANYLATE CYCLASE DGCP"/>
    <property type="match status" value="1"/>
</dbReference>
<evidence type="ECO:0000313" key="5">
    <source>
        <dbReference type="EMBL" id="SHL97712.1"/>
    </source>
</evidence>
<dbReference type="CDD" id="cd12914">
    <property type="entry name" value="PDC1_DGC_like"/>
    <property type="match status" value="1"/>
</dbReference>
<dbReference type="Gene3D" id="3.30.70.270">
    <property type="match status" value="1"/>
</dbReference>
<dbReference type="CDD" id="cd12915">
    <property type="entry name" value="PDC2_DGC_like"/>
    <property type="match status" value="1"/>
</dbReference>
<dbReference type="CDD" id="cd01948">
    <property type="entry name" value="EAL"/>
    <property type="match status" value="1"/>
</dbReference>
<feature type="compositionally biased region" description="Polar residues" evidence="1">
    <location>
        <begin position="898"/>
        <end position="912"/>
    </location>
</feature>
<name>A0A1M7F0U5_9BRAD</name>
<evidence type="ECO:0000313" key="6">
    <source>
        <dbReference type="Proteomes" id="UP000189935"/>
    </source>
</evidence>
<dbReference type="Gene3D" id="3.20.20.450">
    <property type="entry name" value="EAL domain"/>
    <property type="match status" value="1"/>
</dbReference>
<reference evidence="5 6" key="1">
    <citation type="submission" date="2016-11" db="EMBL/GenBank/DDBJ databases">
        <authorList>
            <person name="Jaros S."/>
            <person name="Januszkiewicz K."/>
            <person name="Wedrychowicz H."/>
        </authorList>
    </citation>
    <scope>NUCLEOTIDE SEQUENCE [LARGE SCALE GENOMIC DNA]</scope>
    <source>
        <strain evidence="5 6">GAS499</strain>
    </source>
</reference>
<dbReference type="Proteomes" id="UP000189935">
    <property type="component" value="Chromosome I"/>
</dbReference>
<feature type="transmembrane region" description="Helical" evidence="2">
    <location>
        <begin position="20"/>
        <end position="42"/>
    </location>
</feature>
<dbReference type="Pfam" id="PF00563">
    <property type="entry name" value="EAL"/>
    <property type="match status" value="1"/>
</dbReference>
<dbReference type="OrthoDB" id="9814202at2"/>
<dbReference type="InterPro" id="IPR054327">
    <property type="entry name" value="His-kinase-like_sensor"/>
</dbReference>
<feature type="domain" description="EAL" evidence="3">
    <location>
        <begin position="639"/>
        <end position="889"/>
    </location>
</feature>
<feature type="transmembrane region" description="Helical" evidence="2">
    <location>
        <begin position="280"/>
        <end position="298"/>
    </location>
</feature>
<dbReference type="InterPro" id="IPR029787">
    <property type="entry name" value="Nucleotide_cyclase"/>
</dbReference>
<evidence type="ECO:0000256" key="1">
    <source>
        <dbReference type="SAM" id="MobiDB-lite"/>
    </source>
</evidence>
<gene>
    <name evidence="5" type="ORF">SAMN05444159_7347</name>
</gene>
<dbReference type="CDD" id="cd01949">
    <property type="entry name" value="GGDEF"/>
    <property type="match status" value="1"/>
</dbReference>
<keyword evidence="2" id="KW-0812">Transmembrane</keyword>
<dbReference type="SMART" id="SM00267">
    <property type="entry name" value="GGDEF"/>
    <property type="match status" value="1"/>
</dbReference>
<evidence type="ECO:0000256" key="2">
    <source>
        <dbReference type="SAM" id="Phobius"/>
    </source>
</evidence>
<keyword evidence="2" id="KW-1133">Transmembrane helix</keyword>
<dbReference type="NCBIfam" id="TIGR00254">
    <property type="entry name" value="GGDEF"/>
    <property type="match status" value="1"/>
</dbReference>
<feature type="region of interest" description="Disordered" evidence="1">
    <location>
        <begin position="890"/>
        <end position="912"/>
    </location>
</feature>
<dbReference type="Pfam" id="PF22588">
    <property type="entry name" value="dCache_1_like"/>
    <property type="match status" value="1"/>
</dbReference>
<dbReference type="Pfam" id="PF00990">
    <property type="entry name" value="GGDEF"/>
    <property type="match status" value="1"/>
</dbReference>
<dbReference type="InterPro" id="IPR043128">
    <property type="entry name" value="Rev_trsase/Diguanyl_cyclase"/>
</dbReference>
<dbReference type="SMART" id="SM00052">
    <property type="entry name" value="EAL"/>
    <property type="match status" value="1"/>
</dbReference>
<dbReference type="Gene3D" id="3.30.450.20">
    <property type="entry name" value="PAS domain"/>
    <property type="match status" value="3"/>
</dbReference>
<dbReference type="SUPFAM" id="SSF55785">
    <property type="entry name" value="PYP-like sensor domain (PAS domain)"/>
    <property type="match status" value="1"/>
</dbReference>
<dbReference type="SUPFAM" id="SSF55073">
    <property type="entry name" value="Nucleotide cyclase"/>
    <property type="match status" value="1"/>
</dbReference>
<dbReference type="InterPro" id="IPR035919">
    <property type="entry name" value="EAL_sf"/>
</dbReference>
<feature type="transmembrane region" description="Helical" evidence="2">
    <location>
        <begin position="304"/>
        <end position="326"/>
    </location>
</feature>
<dbReference type="SUPFAM" id="SSF141868">
    <property type="entry name" value="EAL domain-like"/>
    <property type="match status" value="1"/>
</dbReference>
<dbReference type="InterPro" id="IPR035965">
    <property type="entry name" value="PAS-like_dom_sf"/>
</dbReference>
<dbReference type="PROSITE" id="PS50883">
    <property type="entry name" value="EAL"/>
    <property type="match status" value="1"/>
</dbReference>
<sequence>MTATGTASFNIKASVRSGAIRWLVVGGALLIAAIMIGTTMMADNFRERALASHERELENTVLLLARHFDHQLADFTVMQRDVVAQIERTGVASPDSFRGQISTLDWHEALRAKVGAYADVAGVNVFDSDGLLINSSEIWPVPDVNIVDRAFFKTLETGSAATPAQVELVQGRFTRTWVTVIALRVTGPKGQFLGVVTRAIAPAHFERFFASVALGKDASITMQHSDGTLLARYPHADEMIGHKLKTADLIQQRLLNKDHDSLRLTSPIDGLERLAASHTLTNFPIVMIASTTVSAALADWREEIRFLVAVAGLSVLVITVMLFLVIRKLSQQHRASQQRLTQEKQRLDTAVNNMTQGLLLFDASERLVICNKRYIEMYGLSTEVVKPGCSFREIIAHRKATGSFVGDDDEYYAATLRDISKRNVNIIQPPDGRSIQIVNEPLADGGWVATHEDITERRRAEQQITHLAHYDALTDLPNRALFHERLQFELDRIAPRQQLAVFYIDIDEFKSVNDSLGHLIGDELLKSVAESLCRCVGAANFVARLGGDEFAIVQTAVKTERDVTDLVTRVFEVIRKPYDCLGHHLTTDASIGIALAPQHGADLDQILKNADLAMYAAKSAGRRTYRFFAPEMDAQVKARRKLEVDLRQAIAEGALEVHYQPCVSLADNGITGCEALVRWRHPERGMISPAEFVPIAEETGLINALGEWVLTTACEEAARWPDDTRLAVNVSPVQFRSGTLALKIVAALAASGLPANRLELEITEAVLIRDDEAALAILHQLRAIGVRIALDDFGTGYSSLSYLQRFPFDKIKIDRCFVNDIAEPGGSSGIVRAVVNIAAERHMTTTAEGVETEQQQELLRELGCSEMQGYLFSAAKPAIEVRQLLFAHRAPRTAGGRSPQSRAKATANSSRR</sequence>